<keyword evidence="2" id="KW-0812">Transmembrane</keyword>
<name>A0A1E7KZM6_9ACTN</name>
<keyword evidence="2" id="KW-1133">Transmembrane helix</keyword>
<evidence type="ECO:0000313" key="3">
    <source>
        <dbReference type="EMBL" id="OEV09331.1"/>
    </source>
</evidence>
<dbReference type="EMBL" id="LJGW01000377">
    <property type="protein sequence ID" value="OEV09331.1"/>
    <property type="molecule type" value="Genomic_DNA"/>
</dbReference>
<feature type="region of interest" description="Disordered" evidence="1">
    <location>
        <begin position="1"/>
        <end position="84"/>
    </location>
</feature>
<organism evidence="3 4">
    <name type="scientific">Streptomyces nanshensis</name>
    <dbReference type="NCBI Taxonomy" id="518642"/>
    <lineage>
        <taxon>Bacteria</taxon>
        <taxon>Bacillati</taxon>
        <taxon>Actinomycetota</taxon>
        <taxon>Actinomycetes</taxon>
        <taxon>Kitasatosporales</taxon>
        <taxon>Streptomycetaceae</taxon>
        <taxon>Streptomyces</taxon>
    </lineage>
</organism>
<dbReference type="RefSeq" id="WP_070018836.1">
    <property type="nucleotide sequence ID" value="NZ_LJGW01000377.1"/>
</dbReference>
<feature type="compositionally biased region" description="Basic residues" evidence="1">
    <location>
        <begin position="55"/>
        <end position="66"/>
    </location>
</feature>
<evidence type="ECO:0000313" key="4">
    <source>
        <dbReference type="Proteomes" id="UP000176005"/>
    </source>
</evidence>
<evidence type="ECO:0000256" key="1">
    <source>
        <dbReference type="SAM" id="MobiDB-lite"/>
    </source>
</evidence>
<accession>A0A1E7KZM6</accession>
<feature type="compositionally biased region" description="Low complexity" evidence="1">
    <location>
        <begin position="132"/>
        <end position="150"/>
    </location>
</feature>
<dbReference type="AlphaFoldDB" id="A0A1E7KZM6"/>
<feature type="compositionally biased region" description="Basic and acidic residues" evidence="1">
    <location>
        <begin position="32"/>
        <end position="44"/>
    </location>
</feature>
<comment type="caution">
    <text evidence="3">The sequence shown here is derived from an EMBL/GenBank/DDBJ whole genome shotgun (WGS) entry which is preliminary data.</text>
</comment>
<keyword evidence="2" id="KW-0472">Membrane</keyword>
<keyword evidence="4" id="KW-1185">Reference proteome</keyword>
<reference evidence="3 4" key="1">
    <citation type="journal article" date="2016" name="Front. Microbiol.">
        <title>Comparative Genomics Analysis of Streptomyces Species Reveals Their Adaptation to the Marine Environment and Their Diversity at the Genomic Level.</title>
        <authorList>
            <person name="Tian X."/>
            <person name="Zhang Z."/>
            <person name="Yang T."/>
            <person name="Chen M."/>
            <person name="Li J."/>
            <person name="Chen F."/>
            <person name="Yang J."/>
            <person name="Li W."/>
            <person name="Zhang B."/>
            <person name="Zhang Z."/>
            <person name="Wu J."/>
            <person name="Zhang C."/>
            <person name="Long L."/>
            <person name="Xiao J."/>
        </authorList>
    </citation>
    <scope>NUCLEOTIDE SEQUENCE [LARGE SCALE GENOMIC DNA]</scope>
    <source>
        <strain evidence="3 4">SCSIO 10429</strain>
    </source>
</reference>
<feature type="transmembrane region" description="Helical" evidence="2">
    <location>
        <begin position="87"/>
        <end position="107"/>
    </location>
</feature>
<feature type="compositionally biased region" description="Basic and acidic residues" evidence="1">
    <location>
        <begin position="1"/>
        <end position="19"/>
    </location>
</feature>
<proteinExistence type="predicted"/>
<protein>
    <submittedName>
        <fullName evidence="3">Uncharacterized protein</fullName>
    </submittedName>
</protein>
<feature type="region of interest" description="Disordered" evidence="1">
    <location>
        <begin position="109"/>
        <end position="150"/>
    </location>
</feature>
<sequence length="278" mass="30431">MSHSDDPVDERAGAPDRDTAASARPSPPKPKTPADWRDVLRKEEPPEEYAELPWRKRRRAKRSWRSARRDARARWIAQERRKTPTSLAVPALAIMAAAAVLTASWLWPDEDHTPGKPRPKPTITAPDDATRRPSTSPTPSASPSAASGPESLAKAFAAAYTARRPLQDGSHKASVDRAAPYASEALIANLKGHQDRDFNKLVASQAEQATPTKIVVSGPTGKDRPAADTSIRRWLATTITLDVEATDSYTYTRTLTLEISRSDTSGPWMVTRVLGVEE</sequence>
<dbReference type="Proteomes" id="UP000176005">
    <property type="component" value="Unassembled WGS sequence"/>
</dbReference>
<gene>
    <name evidence="3" type="ORF">AN218_23185</name>
</gene>
<feature type="compositionally biased region" description="Basic and acidic residues" evidence="1">
    <location>
        <begin position="67"/>
        <end position="82"/>
    </location>
</feature>
<evidence type="ECO:0000256" key="2">
    <source>
        <dbReference type="SAM" id="Phobius"/>
    </source>
</evidence>